<keyword evidence="3" id="KW-1185">Reference proteome</keyword>
<dbReference type="PANTHER" id="PTHR11614">
    <property type="entry name" value="PHOSPHOLIPASE-RELATED"/>
    <property type="match status" value="1"/>
</dbReference>
<proteinExistence type="predicted"/>
<feature type="domain" description="Serine aminopeptidase S33" evidence="1">
    <location>
        <begin position="39"/>
        <end position="290"/>
    </location>
</feature>
<dbReference type="SUPFAM" id="SSF53474">
    <property type="entry name" value="alpha/beta-Hydrolases"/>
    <property type="match status" value="1"/>
</dbReference>
<sequence length="310" mass="34083">MQPAPLYSDVADAPDGGAAYWLNTVDDVRIRIGVWDKGNKGTILLFPGRTEYVEKYGRTARDFATRGYAMLSIDWRGQGLADRSLDDPATGHVVEFKDYQYDVDAVVKAARTLGLPEPYYLAAHSMGGCIGLRSLIEGFDVKAAMFSAPMWGILMGPPVRPAAWALSWAGAQLGFGHKYAPGTRPETYVSAAQYENNLLTTDADMYKYMQDQVAKHPDLALGGPSLQWLYEALTETRSLGLMSAPDTPVLTFLGSNERIVDSKAVHQRMANWPSGQFVIVDGAEHEVMMEGPETRRSITDQTTAFFAGNR</sequence>
<dbReference type="InterPro" id="IPR029058">
    <property type="entry name" value="AB_hydrolase_fold"/>
</dbReference>
<evidence type="ECO:0000313" key="3">
    <source>
        <dbReference type="Proteomes" id="UP001589683"/>
    </source>
</evidence>
<dbReference type="Proteomes" id="UP001589683">
    <property type="component" value="Unassembled WGS sequence"/>
</dbReference>
<protein>
    <submittedName>
        <fullName evidence="2">Alpha/beta fold hydrolase</fullName>
    </submittedName>
</protein>
<gene>
    <name evidence="2" type="ORF">ACFFUT_09905</name>
</gene>
<accession>A0ABV5JF80</accession>
<evidence type="ECO:0000313" key="2">
    <source>
        <dbReference type="EMBL" id="MFB9232094.1"/>
    </source>
</evidence>
<dbReference type="EMBL" id="JBHMEA010000038">
    <property type="protein sequence ID" value="MFB9232094.1"/>
    <property type="molecule type" value="Genomic_DNA"/>
</dbReference>
<dbReference type="GO" id="GO:0016787">
    <property type="term" value="F:hydrolase activity"/>
    <property type="evidence" value="ECO:0007669"/>
    <property type="project" value="UniProtKB-KW"/>
</dbReference>
<reference evidence="2 3" key="1">
    <citation type="submission" date="2024-09" db="EMBL/GenBank/DDBJ databases">
        <authorList>
            <person name="Sun Q."/>
            <person name="Mori K."/>
        </authorList>
    </citation>
    <scope>NUCLEOTIDE SEQUENCE [LARGE SCALE GENOMIC DNA]</scope>
    <source>
        <strain evidence="2 3">CECT 8726</strain>
    </source>
</reference>
<dbReference type="Pfam" id="PF12146">
    <property type="entry name" value="Hydrolase_4"/>
    <property type="match status" value="1"/>
</dbReference>
<dbReference type="InterPro" id="IPR051044">
    <property type="entry name" value="MAG_DAG_Lipase"/>
</dbReference>
<comment type="caution">
    <text evidence="2">The sequence shown here is derived from an EMBL/GenBank/DDBJ whole genome shotgun (WGS) entry which is preliminary data.</text>
</comment>
<organism evidence="2 3">
    <name type="scientific">Pseudohalocynthiibacter aestuariivivens</name>
    <dbReference type="NCBI Taxonomy" id="1591409"/>
    <lineage>
        <taxon>Bacteria</taxon>
        <taxon>Pseudomonadati</taxon>
        <taxon>Pseudomonadota</taxon>
        <taxon>Alphaproteobacteria</taxon>
        <taxon>Rhodobacterales</taxon>
        <taxon>Paracoccaceae</taxon>
        <taxon>Pseudohalocynthiibacter</taxon>
    </lineage>
</organism>
<dbReference type="Gene3D" id="3.40.50.1820">
    <property type="entry name" value="alpha/beta hydrolase"/>
    <property type="match status" value="1"/>
</dbReference>
<name>A0ABV5JF80_9RHOB</name>
<dbReference type="InterPro" id="IPR022742">
    <property type="entry name" value="Hydrolase_4"/>
</dbReference>
<dbReference type="RefSeq" id="WP_213890014.1">
    <property type="nucleotide sequence ID" value="NZ_JAGFNU010000008.1"/>
</dbReference>
<keyword evidence="2" id="KW-0378">Hydrolase</keyword>
<evidence type="ECO:0000259" key="1">
    <source>
        <dbReference type="Pfam" id="PF12146"/>
    </source>
</evidence>